<evidence type="ECO:0000313" key="3">
    <source>
        <dbReference type="EMBL" id="WAR13077.1"/>
    </source>
</evidence>
<sequence>MLRKTRLKRYKAKIIPLYGVNLSVRWGRKALVFGLFYIWNSLSSPSIRNLCVGCHTYGIDPHLQPHDGKCTSKHTISRRASPVPPKPSLITKKRDDDHELKQEPFLLKDSDKGEESLQFTFKCIEEAMCQPEMYVLGLQKMLSTVKTHKTIEQQLRDENNTLQISVEEHKSNVINLNAVLQDALETVKIKHETSTRMEDELKSLKVALLQKEEEIKKKVTEYKGKISALEIEQATSINEYKITIEKLNKKINALNEVNELQIEKITDLSTELQQRNVDLETIQTHDEHVLNIQRQNETKMEDQFKTLKVALLQTEEEIQKKVTENEGKISALDIKEETTLNEHKDTIENPNNKINALNRSIQKHCEQDKFNRRKKESCDVANTGFKTSKIELRYMREEVLTKLTEKMRQSRSKHQLDFGAWSLDVEGRMLLQGVRMHLESEIKNIKKKIQKQRDHQLVAETFSNEEITKLEDEIEERKRIQSAAEKEEVNGCLHLINVLEAEAASLRSDGGKPTKSTNDNGPQLGKMYHMERDMKQKNVYQQMKLDEKEREIEELKGQTSISEESKIHMDGWLDVSKFGWDKLFVVVSLHYVTFFESLEKKQKASPVFELDI</sequence>
<name>A0ABY7EVY8_MYAAR</name>
<keyword evidence="1" id="KW-0175">Coiled coil</keyword>
<organism evidence="3 4">
    <name type="scientific">Mya arenaria</name>
    <name type="common">Soft-shell clam</name>
    <dbReference type="NCBI Taxonomy" id="6604"/>
    <lineage>
        <taxon>Eukaryota</taxon>
        <taxon>Metazoa</taxon>
        <taxon>Spiralia</taxon>
        <taxon>Lophotrochozoa</taxon>
        <taxon>Mollusca</taxon>
        <taxon>Bivalvia</taxon>
        <taxon>Autobranchia</taxon>
        <taxon>Heteroconchia</taxon>
        <taxon>Euheterodonta</taxon>
        <taxon>Imparidentia</taxon>
        <taxon>Neoheterodontei</taxon>
        <taxon>Myida</taxon>
        <taxon>Myoidea</taxon>
        <taxon>Myidae</taxon>
        <taxon>Mya</taxon>
    </lineage>
</organism>
<dbReference type="Proteomes" id="UP001164746">
    <property type="component" value="Chromosome 8"/>
</dbReference>
<feature type="region of interest" description="Disordered" evidence="2">
    <location>
        <begin position="69"/>
        <end position="97"/>
    </location>
</feature>
<dbReference type="EMBL" id="CP111019">
    <property type="protein sequence ID" value="WAR13077.1"/>
    <property type="molecule type" value="Genomic_DNA"/>
</dbReference>
<evidence type="ECO:0000256" key="1">
    <source>
        <dbReference type="SAM" id="Coils"/>
    </source>
</evidence>
<feature type="coiled-coil region" evidence="1">
    <location>
        <begin position="152"/>
        <end position="264"/>
    </location>
</feature>
<feature type="coiled-coil region" evidence="1">
    <location>
        <begin position="435"/>
        <end position="490"/>
    </location>
</feature>
<evidence type="ECO:0000256" key="2">
    <source>
        <dbReference type="SAM" id="MobiDB-lite"/>
    </source>
</evidence>
<keyword evidence="4" id="KW-1185">Reference proteome</keyword>
<reference evidence="3" key="1">
    <citation type="submission" date="2022-11" db="EMBL/GenBank/DDBJ databases">
        <title>Centuries of genome instability and evolution in soft-shell clam transmissible cancer (bioRxiv).</title>
        <authorList>
            <person name="Hart S.F.M."/>
            <person name="Yonemitsu M.A."/>
            <person name="Giersch R.M."/>
            <person name="Beal B.F."/>
            <person name="Arriagada G."/>
            <person name="Davis B.W."/>
            <person name="Ostrander E.A."/>
            <person name="Goff S.P."/>
            <person name="Metzger M.J."/>
        </authorList>
    </citation>
    <scope>NUCLEOTIDE SEQUENCE</scope>
    <source>
        <strain evidence="3">MELC-2E11</strain>
        <tissue evidence="3">Siphon/mantle</tissue>
    </source>
</reference>
<gene>
    <name evidence="3" type="ORF">MAR_027257</name>
</gene>
<proteinExistence type="predicted"/>
<feature type="coiled-coil region" evidence="1">
    <location>
        <begin position="538"/>
        <end position="565"/>
    </location>
</feature>
<evidence type="ECO:0000313" key="4">
    <source>
        <dbReference type="Proteomes" id="UP001164746"/>
    </source>
</evidence>
<accession>A0ABY7EVY8</accession>
<protein>
    <submittedName>
        <fullName evidence="3">Uncharacterized protein</fullName>
    </submittedName>
</protein>